<protein>
    <submittedName>
        <fullName evidence="2">CarboxypepD_reg-like domain-containing protein</fullName>
    </submittedName>
</protein>
<dbReference type="OrthoDB" id="7432683at2"/>
<reference evidence="2 3" key="1">
    <citation type="submission" date="2017-02" db="EMBL/GenBank/DDBJ databases">
        <authorList>
            <person name="Peterson S.W."/>
        </authorList>
    </citation>
    <scope>NUCLEOTIDE SEQUENCE [LARGE SCALE GENOMIC DNA]</scope>
    <source>
        <strain evidence="2 3">DSM 25262</strain>
    </source>
</reference>
<dbReference type="STRING" id="688867.SAMN05660236_2808"/>
<evidence type="ECO:0000313" key="2">
    <source>
        <dbReference type="EMBL" id="SKC72758.1"/>
    </source>
</evidence>
<dbReference type="AlphaFoldDB" id="A0A1T5LBJ1"/>
<proteinExistence type="predicted"/>
<name>A0A1T5LBJ1_9BACT</name>
<dbReference type="InterPro" id="IPR008969">
    <property type="entry name" value="CarboxyPept-like_regulatory"/>
</dbReference>
<dbReference type="RefSeq" id="WP_079687384.1">
    <property type="nucleotide sequence ID" value="NZ_FUZU01000002.1"/>
</dbReference>
<accession>A0A1T5LBJ1</accession>
<gene>
    <name evidence="2" type="ORF">SAMN05660236_2808</name>
</gene>
<dbReference type="SUPFAM" id="SSF49464">
    <property type="entry name" value="Carboxypeptidase regulatory domain-like"/>
    <property type="match status" value="1"/>
</dbReference>
<evidence type="ECO:0000313" key="3">
    <source>
        <dbReference type="Proteomes" id="UP000190961"/>
    </source>
</evidence>
<feature type="region of interest" description="Disordered" evidence="1">
    <location>
        <begin position="104"/>
        <end position="125"/>
    </location>
</feature>
<dbReference type="Proteomes" id="UP000190961">
    <property type="component" value="Unassembled WGS sequence"/>
</dbReference>
<feature type="compositionally biased region" description="Polar residues" evidence="1">
    <location>
        <begin position="104"/>
        <end position="118"/>
    </location>
</feature>
<keyword evidence="3" id="KW-1185">Reference proteome</keyword>
<sequence>MKKSITLSVPKPCNERWENFTPTTRGGFCKGCQKEVIDFTAWSDDALQKYIFKQGRIPCGRFNPSQLKVYTADEPRYAVYTWLPVSMLSAMLLVSPAVAAQSQEPTAHVNDSVSNSNSRHTRSLRKDKARVTIKGVVHDQYANEPLPGVSIYIKGSTTGTVTNDHGEFSLTFPHLRNDTLIASFIGYETQELPLNSVAIRDSIMFNLQMDVTVLGGPELYFTNRWTPRSIWWKIKNLFR</sequence>
<dbReference type="EMBL" id="FUZU01000002">
    <property type="protein sequence ID" value="SKC72758.1"/>
    <property type="molecule type" value="Genomic_DNA"/>
</dbReference>
<dbReference type="Pfam" id="PF13715">
    <property type="entry name" value="CarbopepD_reg_2"/>
    <property type="match status" value="1"/>
</dbReference>
<evidence type="ECO:0000256" key="1">
    <source>
        <dbReference type="SAM" id="MobiDB-lite"/>
    </source>
</evidence>
<dbReference type="Gene3D" id="2.60.40.1120">
    <property type="entry name" value="Carboxypeptidase-like, regulatory domain"/>
    <property type="match status" value="1"/>
</dbReference>
<organism evidence="2 3">
    <name type="scientific">Ohtaekwangia koreensis</name>
    <dbReference type="NCBI Taxonomy" id="688867"/>
    <lineage>
        <taxon>Bacteria</taxon>
        <taxon>Pseudomonadati</taxon>
        <taxon>Bacteroidota</taxon>
        <taxon>Cytophagia</taxon>
        <taxon>Cytophagales</taxon>
        <taxon>Fulvivirgaceae</taxon>
        <taxon>Ohtaekwangia</taxon>
    </lineage>
</organism>